<gene>
    <name evidence="2" type="ORF">ANIA_03485</name>
</gene>
<keyword evidence="3" id="KW-1185">Reference proteome</keyword>
<proteinExistence type="predicted"/>
<dbReference type="OMA" id="GRHAHYA"/>
<dbReference type="AlphaFoldDB" id="Q5B7J5"/>
<reference evidence="3" key="2">
    <citation type="journal article" date="2009" name="Fungal Genet. Biol.">
        <title>The 2008 update of the Aspergillus nidulans genome annotation: a community effort.</title>
        <authorList>
            <person name="Wortman J.R."/>
            <person name="Gilsenan J.M."/>
            <person name="Joardar V."/>
            <person name="Deegan J."/>
            <person name="Clutterbuck J."/>
            <person name="Andersen M.R."/>
            <person name="Archer D."/>
            <person name="Bencina M."/>
            <person name="Braus G."/>
            <person name="Coutinho P."/>
            <person name="von Dohren H."/>
            <person name="Doonan J."/>
            <person name="Driessen A.J."/>
            <person name="Durek P."/>
            <person name="Espeso E."/>
            <person name="Fekete E."/>
            <person name="Flipphi M."/>
            <person name="Estrada C.G."/>
            <person name="Geysens S."/>
            <person name="Goldman G."/>
            <person name="de Groot P.W."/>
            <person name="Hansen K."/>
            <person name="Harris S.D."/>
            <person name="Heinekamp T."/>
            <person name="Helmstaedt K."/>
            <person name="Henrissat B."/>
            <person name="Hofmann G."/>
            <person name="Homan T."/>
            <person name="Horio T."/>
            <person name="Horiuchi H."/>
            <person name="James S."/>
            <person name="Jones M."/>
            <person name="Karaffa L."/>
            <person name="Karanyi Z."/>
            <person name="Kato M."/>
            <person name="Keller N."/>
            <person name="Kelly D.E."/>
            <person name="Kiel J.A."/>
            <person name="Kim J.M."/>
            <person name="van der Klei I.J."/>
            <person name="Klis F.M."/>
            <person name="Kovalchuk A."/>
            <person name="Krasevec N."/>
            <person name="Kubicek C.P."/>
            <person name="Liu B."/>
            <person name="Maccabe A."/>
            <person name="Meyer V."/>
            <person name="Mirabito P."/>
            <person name="Miskei M."/>
            <person name="Mos M."/>
            <person name="Mullins J."/>
            <person name="Nelson D.R."/>
            <person name="Nielsen J."/>
            <person name="Oakley B.R."/>
            <person name="Osmani S.A."/>
            <person name="Pakula T."/>
            <person name="Paszewski A."/>
            <person name="Paulsen I."/>
            <person name="Pilsyk S."/>
            <person name="Pocsi I."/>
            <person name="Punt P.J."/>
            <person name="Ram A.F."/>
            <person name="Ren Q."/>
            <person name="Robellet X."/>
            <person name="Robson G."/>
            <person name="Seiboth B."/>
            <person name="van Solingen P."/>
            <person name="Specht T."/>
            <person name="Sun J."/>
            <person name="Taheri-Talesh N."/>
            <person name="Takeshita N."/>
            <person name="Ussery D."/>
            <person name="vanKuyk P.A."/>
            <person name="Visser H."/>
            <person name="van de Vondervoort P.J."/>
            <person name="de Vries R.P."/>
            <person name="Walton J."/>
            <person name="Xiang X."/>
            <person name="Xiong Y."/>
            <person name="Zeng A.P."/>
            <person name="Brandt B.W."/>
            <person name="Cornell M.J."/>
            <person name="van den Hondel C.A."/>
            <person name="Visser J."/>
            <person name="Oliver S.G."/>
            <person name="Turner G."/>
        </authorList>
    </citation>
    <scope>GENOME REANNOTATION</scope>
    <source>
        <strain evidence="3">FGSC A4 / ATCC 38163 / CBS 112.46 / NRRL 194 / M139</strain>
    </source>
</reference>
<evidence type="ECO:0000256" key="1">
    <source>
        <dbReference type="SAM" id="MobiDB-lite"/>
    </source>
</evidence>
<protein>
    <submittedName>
        <fullName evidence="2">Uncharacterized protein</fullName>
    </submittedName>
</protein>
<dbReference type="EMBL" id="BN001302">
    <property type="protein sequence ID" value="CBF76058.1"/>
    <property type="molecule type" value="Genomic_DNA"/>
</dbReference>
<dbReference type="Proteomes" id="UP000000560">
    <property type="component" value="Chromosome II"/>
</dbReference>
<reference evidence="3" key="1">
    <citation type="journal article" date="2005" name="Nature">
        <title>Sequencing of Aspergillus nidulans and comparative analysis with A. fumigatus and A. oryzae.</title>
        <authorList>
            <person name="Galagan J.E."/>
            <person name="Calvo S.E."/>
            <person name="Cuomo C."/>
            <person name="Ma L.J."/>
            <person name="Wortman J.R."/>
            <person name="Batzoglou S."/>
            <person name="Lee S.I."/>
            <person name="Basturkmen M."/>
            <person name="Spevak C.C."/>
            <person name="Clutterbuck J."/>
            <person name="Kapitonov V."/>
            <person name="Jurka J."/>
            <person name="Scazzocchio C."/>
            <person name="Farman M."/>
            <person name="Butler J."/>
            <person name="Purcell S."/>
            <person name="Harris S."/>
            <person name="Braus G.H."/>
            <person name="Draht O."/>
            <person name="Busch S."/>
            <person name="D'Enfert C."/>
            <person name="Bouchier C."/>
            <person name="Goldman G.H."/>
            <person name="Bell-Pedersen D."/>
            <person name="Griffiths-Jones S."/>
            <person name="Doonan J.H."/>
            <person name="Yu J."/>
            <person name="Vienken K."/>
            <person name="Pain A."/>
            <person name="Freitag M."/>
            <person name="Selker E.U."/>
            <person name="Archer D.B."/>
            <person name="Penalva M.A."/>
            <person name="Oakley B.R."/>
            <person name="Momany M."/>
            <person name="Tanaka T."/>
            <person name="Kumagai T."/>
            <person name="Asai K."/>
            <person name="Machida M."/>
            <person name="Nierman W.C."/>
            <person name="Denning D.W."/>
            <person name="Caddick M."/>
            <person name="Hynes M."/>
            <person name="Paoletti M."/>
            <person name="Fischer R."/>
            <person name="Miller B."/>
            <person name="Dyer P."/>
            <person name="Sachs M.S."/>
            <person name="Osmani S.A."/>
            <person name="Birren B.W."/>
        </authorList>
    </citation>
    <scope>NUCLEOTIDE SEQUENCE [LARGE SCALE GENOMIC DNA]</scope>
    <source>
        <strain evidence="3">FGSC A4 / ATCC 38163 / CBS 112.46 / NRRL 194 / M139</strain>
    </source>
</reference>
<feature type="region of interest" description="Disordered" evidence="1">
    <location>
        <begin position="80"/>
        <end position="105"/>
    </location>
</feature>
<accession>C8V556</accession>
<feature type="compositionally biased region" description="Basic and acidic residues" evidence="1">
    <location>
        <begin position="80"/>
        <end position="89"/>
    </location>
</feature>
<dbReference type="GeneID" id="2872909"/>
<organism evidence="2 3">
    <name type="scientific">Emericella nidulans (strain FGSC A4 / ATCC 38163 / CBS 112.46 / NRRL 194 / M139)</name>
    <name type="common">Aspergillus nidulans</name>
    <dbReference type="NCBI Taxonomy" id="227321"/>
    <lineage>
        <taxon>Eukaryota</taxon>
        <taxon>Fungi</taxon>
        <taxon>Dikarya</taxon>
        <taxon>Ascomycota</taxon>
        <taxon>Pezizomycotina</taxon>
        <taxon>Eurotiomycetes</taxon>
        <taxon>Eurotiomycetidae</taxon>
        <taxon>Eurotiales</taxon>
        <taxon>Aspergillaceae</taxon>
        <taxon>Aspergillus</taxon>
        <taxon>Aspergillus subgen. Nidulantes</taxon>
    </lineage>
</organism>
<evidence type="ECO:0000313" key="3">
    <source>
        <dbReference type="Proteomes" id="UP000000560"/>
    </source>
</evidence>
<name>Q5B7J5_EMENI</name>
<dbReference type="RefSeq" id="XP_661089.1">
    <property type="nucleotide sequence ID" value="XM_655997.1"/>
</dbReference>
<dbReference type="OrthoDB" id="4336378at2759"/>
<dbReference type="KEGG" id="ani:ANIA_03485"/>
<sequence>MAWFSSIVNGIGSAANWLLSNSGLINNVLGTVHAVSNGQFSGLGTLEGYVIVEPVTAAEEDCKNDLIRNFRKANKKLEEHAANLEEPPKVPDGGTQSSATLSGLWTNPGLTEGGYATPEMYRDIAKFLTESDMPTELGEGDEKIDVSRSICESIFANVPGIPDPDDVQGVVVQCPQFQVGDSRCTISGRHAHYAIPLGKRTGGELCDDLAWHGAVHFIKTSDSTFEKLHNEAKKRLLFVARDEDAATDGPRWVVTCQVDWRTTSLANRAPEKVSRLFEVKMPEYELLYTGVNGQNQIIKIRAPSGVTPAQVRSKLNKVIIEISKTLMENMNRKFLCNFDEFESLPDNIPSSQVWSALGLVISETQRKLAGQMHSMVDESQNMALQTPEVTVTNSTLVV</sequence>
<dbReference type="HOGENOM" id="CLU_758933_0_0_1"/>
<dbReference type="InParanoid" id="Q5B7J5"/>
<accession>Q5B7J5</accession>
<feature type="compositionally biased region" description="Polar residues" evidence="1">
    <location>
        <begin position="94"/>
        <end position="105"/>
    </location>
</feature>
<evidence type="ECO:0000313" key="2">
    <source>
        <dbReference type="EMBL" id="CBF76058.1"/>
    </source>
</evidence>